<dbReference type="EMBL" id="WNWS01000118">
    <property type="protein sequence ID" value="KAE9979438.1"/>
    <property type="molecule type" value="Genomic_DNA"/>
</dbReference>
<dbReference type="Proteomes" id="UP000447873">
    <property type="component" value="Unassembled WGS sequence"/>
</dbReference>
<dbReference type="OrthoDB" id="2849579at2759"/>
<reference evidence="4 5" key="1">
    <citation type="submission" date="2018-12" db="EMBL/GenBank/DDBJ databases">
        <title>Venturia inaequalis Genome Resource.</title>
        <authorList>
            <person name="Lichtner F.J."/>
        </authorList>
    </citation>
    <scope>NUCLEOTIDE SEQUENCE [LARGE SCALE GENOMIC DNA]</scope>
    <source>
        <strain evidence="4 5">120213</strain>
    </source>
</reference>
<dbReference type="SUPFAM" id="SSF57850">
    <property type="entry name" value="RING/U-box"/>
    <property type="match status" value="1"/>
</dbReference>
<gene>
    <name evidence="4" type="ORF">EG328_000850</name>
</gene>
<name>A0A8H3V1F7_VENIN</name>
<evidence type="ECO:0000259" key="3">
    <source>
        <dbReference type="PROSITE" id="PS50089"/>
    </source>
</evidence>
<accession>A0A8H3V1F7</accession>
<comment type="caution">
    <text evidence="4">The sequence shown here is derived from an EMBL/GenBank/DDBJ whole genome shotgun (WGS) entry which is preliminary data.</text>
</comment>
<dbReference type="GO" id="GO:0008270">
    <property type="term" value="F:zinc ion binding"/>
    <property type="evidence" value="ECO:0007669"/>
    <property type="project" value="UniProtKB-KW"/>
</dbReference>
<evidence type="ECO:0000256" key="2">
    <source>
        <dbReference type="SAM" id="MobiDB-lite"/>
    </source>
</evidence>
<dbReference type="AlphaFoldDB" id="A0A8H3V1F7"/>
<keyword evidence="1" id="KW-0862">Zinc</keyword>
<protein>
    <recommendedName>
        <fullName evidence="3">RING-type domain-containing protein</fullName>
    </recommendedName>
</protein>
<dbReference type="PROSITE" id="PS50089">
    <property type="entry name" value="ZF_RING_2"/>
    <property type="match status" value="1"/>
</dbReference>
<feature type="region of interest" description="Disordered" evidence="2">
    <location>
        <begin position="143"/>
        <end position="167"/>
    </location>
</feature>
<dbReference type="InterPro" id="IPR013083">
    <property type="entry name" value="Znf_RING/FYVE/PHD"/>
</dbReference>
<evidence type="ECO:0000313" key="5">
    <source>
        <dbReference type="Proteomes" id="UP000447873"/>
    </source>
</evidence>
<proteinExistence type="predicted"/>
<evidence type="ECO:0000313" key="4">
    <source>
        <dbReference type="EMBL" id="KAE9979438.1"/>
    </source>
</evidence>
<sequence length="504" mass="57176">MDLPIDEHGNLECTICSEAIGIPSDDTGKTESPIELPCGHTFGDKCLHKWRMTNNICPNCRAPCPGEEQYVRTPAPQRPRLGLRRQGHHNSMLEVRDFAEAERGSGAPRFVDIVRGLSRETVSPRARVQHDTIAGHDINRRQRMNSGHDINRRQRMNSGPGNARDFESEALSARREAMLEDESPHHEFQAPTAASRSRHLATTTMLPGYASLLNLRRAQDTAFVMAVSNPNLRRGHSNRIAGDDIAEANERRPLDVTTGIVNGVPSFIARRRLNDDRRITYGASLREHGDSMNFRATSMNDLREEGRHRATHGFSNLNPARGVRQDERNLLRTTLEDEHSMGSMRGIERMRSSSDEVGRSEALDSHDPELVARWMHQQSLAELHELMMHLVELGGSDLRAHQARCMMAEIIQRRRQQRQSFMNELDRNDMDFAAEVGPILRVLDAQDSVQIMHLIKLRRETREAIAEVERPGRSDAPSPSAIQDSWEEMMVSGGWERMGRRRRS</sequence>
<dbReference type="InterPro" id="IPR001841">
    <property type="entry name" value="Znf_RING"/>
</dbReference>
<dbReference type="SMART" id="SM00184">
    <property type="entry name" value="RING"/>
    <property type="match status" value="1"/>
</dbReference>
<keyword evidence="1" id="KW-0863">Zinc-finger</keyword>
<dbReference type="Gene3D" id="3.30.40.10">
    <property type="entry name" value="Zinc/RING finger domain, C3HC4 (zinc finger)"/>
    <property type="match status" value="1"/>
</dbReference>
<keyword evidence="1" id="KW-0479">Metal-binding</keyword>
<organism evidence="4 5">
    <name type="scientific">Venturia inaequalis</name>
    <name type="common">Apple scab fungus</name>
    <dbReference type="NCBI Taxonomy" id="5025"/>
    <lineage>
        <taxon>Eukaryota</taxon>
        <taxon>Fungi</taxon>
        <taxon>Dikarya</taxon>
        <taxon>Ascomycota</taxon>
        <taxon>Pezizomycotina</taxon>
        <taxon>Dothideomycetes</taxon>
        <taxon>Pleosporomycetidae</taxon>
        <taxon>Venturiales</taxon>
        <taxon>Venturiaceae</taxon>
        <taxon>Venturia</taxon>
    </lineage>
</organism>
<dbReference type="Pfam" id="PF13639">
    <property type="entry name" value="zf-RING_2"/>
    <property type="match status" value="1"/>
</dbReference>
<feature type="domain" description="RING-type" evidence="3">
    <location>
        <begin position="13"/>
        <end position="61"/>
    </location>
</feature>
<evidence type="ECO:0000256" key="1">
    <source>
        <dbReference type="PROSITE-ProRule" id="PRU00175"/>
    </source>
</evidence>